<sequence>DGGSDAAHDGAAPEPPAAEAPFSFLFYTSGTTGLPKGVEVRDAGILRLARPGWLRLEEAKRFAGVSNPAFDALSFEVWVPLLTGGRCVILDDATVQDPELLAAALDRERIDALFMTAALFNAVVDKAPHCFSGVGQVLVGGEQLNAGVIRRWYRANPASRTRLVN</sequence>
<reference evidence="4 5" key="1">
    <citation type="submission" date="2015-07" db="EMBL/GenBank/DDBJ databases">
        <authorList>
            <person name="Ju K.-S."/>
            <person name="Doroghazi J.R."/>
            <person name="Metcalf W.W."/>
        </authorList>
    </citation>
    <scope>NUCLEOTIDE SEQUENCE [LARGE SCALE GENOMIC DNA]</scope>
    <source>
        <strain evidence="4 5">NRRL B-3589</strain>
    </source>
</reference>
<keyword evidence="2" id="KW-0597">Phosphoprotein</keyword>
<evidence type="ECO:0000259" key="3">
    <source>
        <dbReference type="Pfam" id="PF00501"/>
    </source>
</evidence>
<proteinExistence type="predicted"/>
<name>A0ABR5IXP7_9ACTN</name>
<dbReference type="SUPFAM" id="SSF56801">
    <property type="entry name" value="Acetyl-CoA synthetase-like"/>
    <property type="match status" value="1"/>
</dbReference>
<dbReference type="EMBL" id="LGUT01003136">
    <property type="protein sequence ID" value="KOG85903.1"/>
    <property type="molecule type" value="Genomic_DNA"/>
</dbReference>
<evidence type="ECO:0000256" key="1">
    <source>
        <dbReference type="ARBA" id="ARBA00022450"/>
    </source>
</evidence>
<evidence type="ECO:0000256" key="2">
    <source>
        <dbReference type="ARBA" id="ARBA00022553"/>
    </source>
</evidence>
<keyword evidence="5" id="KW-1185">Reference proteome</keyword>
<dbReference type="Gene3D" id="3.40.50.980">
    <property type="match status" value="2"/>
</dbReference>
<feature type="non-terminal residue" evidence="4">
    <location>
        <position position="1"/>
    </location>
</feature>
<dbReference type="Proteomes" id="UP000037020">
    <property type="component" value="Unassembled WGS sequence"/>
</dbReference>
<evidence type="ECO:0000313" key="4">
    <source>
        <dbReference type="EMBL" id="KOG85903.1"/>
    </source>
</evidence>
<organism evidence="4 5">
    <name type="scientific">Streptomyces varsoviensis</name>
    <dbReference type="NCBI Taxonomy" id="67373"/>
    <lineage>
        <taxon>Bacteria</taxon>
        <taxon>Bacillati</taxon>
        <taxon>Actinomycetota</taxon>
        <taxon>Actinomycetes</taxon>
        <taxon>Kitasatosporales</taxon>
        <taxon>Streptomycetaceae</taxon>
        <taxon>Streptomyces</taxon>
    </lineage>
</organism>
<feature type="non-terminal residue" evidence="4">
    <location>
        <position position="165"/>
    </location>
</feature>
<gene>
    <name evidence="4" type="ORF">ADK38_34070</name>
</gene>
<protein>
    <recommendedName>
        <fullName evidence="3">AMP-dependent synthetase/ligase domain-containing protein</fullName>
    </recommendedName>
</protein>
<dbReference type="PANTHER" id="PTHR44845:SF6">
    <property type="entry name" value="BETA-ALANINE-ACTIVATING ENZYME"/>
    <property type="match status" value="1"/>
</dbReference>
<comment type="caution">
    <text evidence="4">The sequence shown here is derived from an EMBL/GenBank/DDBJ whole genome shotgun (WGS) entry which is preliminary data.</text>
</comment>
<dbReference type="Pfam" id="PF00501">
    <property type="entry name" value="AMP-binding"/>
    <property type="match status" value="1"/>
</dbReference>
<evidence type="ECO:0000313" key="5">
    <source>
        <dbReference type="Proteomes" id="UP000037020"/>
    </source>
</evidence>
<dbReference type="InterPro" id="IPR020845">
    <property type="entry name" value="AMP-binding_CS"/>
</dbReference>
<feature type="domain" description="AMP-dependent synthetase/ligase" evidence="3">
    <location>
        <begin position="13"/>
        <end position="161"/>
    </location>
</feature>
<accession>A0ABR5IXP7</accession>
<dbReference type="InterPro" id="IPR000873">
    <property type="entry name" value="AMP-dep_synth/lig_dom"/>
</dbReference>
<dbReference type="PROSITE" id="PS00455">
    <property type="entry name" value="AMP_BINDING"/>
    <property type="match status" value="1"/>
</dbReference>
<dbReference type="PANTHER" id="PTHR44845">
    <property type="entry name" value="CARRIER DOMAIN-CONTAINING PROTEIN"/>
    <property type="match status" value="1"/>
</dbReference>
<keyword evidence="1" id="KW-0596">Phosphopantetheine</keyword>